<dbReference type="Pfam" id="PF02826">
    <property type="entry name" value="2-Hacid_dh_C"/>
    <property type="match status" value="1"/>
</dbReference>
<dbReference type="PANTHER" id="PTHR43761:SF1">
    <property type="entry name" value="D-ISOMER SPECIFIC 2-HYDROXYACID DEHYDROGENASE CATALYTIC DOMAIN-CONTAINING PROTEIN-RELATED"/>
    <property type="match status" value="1"/>
</dbReference>
<dbReference type="InterPro" id="IPR029753">
    <property type="entry name" value="D-isomer_DH_CS"/>
</dbReference>
<keyword evidence="8" id="KW-1185">Reference proteome</keyword>
<dbReference type="PANTHER" id="PTHR43761">
    <property type="entry name" value="D-ISOMER SPECIFIC 2-HYDROXYACID DEHYDROGENASE FAMILY PROTEIN (AFU_ORTHOLOGUE AFUA_1G13630)"/>
    <property type="match status" value="1"/>
</dbReference>
<evidence type="ECO:0000256" key="4">
    <source>
        <dbReference type="RuleBase" id="RU003719"/>
    </source>
</evidence>
<organism evidence="7 8">
    <name type="scientific">Vallitalea longa</name>
    <dbReference type="NCBI Taxonomy" id="2936439"/>
    <lineage>
        <taxon>Bacteria</taxon>
        <taxon>Bacillati</taxon>
        <taxon>Bacillota</taxon>
        <taxon>Clostridia</taxon>
        <taxon>Lachnospirales</taxon>
        <taxon>Vallitaleaceae</taxon>
        <taxon>Vallitalea</taxon>
    </lineage>
</organism>
<dbReference type="InterPro" id="IPR036291">
    <property type="entry name" value="NAD(P)-bd_dom_sf"/>
</dbReference>
<evidence type="ECO:0000256" key="3">
    <source>
        <dbReference type="ARBA" id="ARBA00023027"/>
    </source>
</evidence>
<dbReference type="SUPFAM" id="SSF51735">
    <property type="entry name" value="NAD(P)-binding Rossmann-fold domains"/>
    <property type="match status" value="1"/>
</dbReference>
<dbReference type="GO" id="GO:0051287">
    <property type="term" value="F:NAD binding"/>
    <property type="evidence" value="ECO:0007669"/>
    <property type="project" value="InterPro"/>
</dbReference>
<name>A0A9W5YFN9_9FIRM</name>
<dbReference type="Proteomes" id="UP001144256">
    <property type="component" value="Unassembled WGS sequence"/>
</dbReference>
<gene>
    <name evidence="7" type="ORF">SH1V18_35390</name>
</gene>
<dbReference type="GO" id="GO:0016616">
    <property type="term" value="F:oxidoreductase activity, acting on the CH-OH group of donors, NAD or NADP as acceptor"/>
    <property type="evidence" value="ECO:0007669"/>
    <property type="project" value="InterPro"/>
</dbReference>
<keyword evidence="2 4" id="KW-0560">Oxidoreductase</keyword>
<dbReference type="AlphaFoldDB" id="A0A9W5YFN9"/>
<evidence type="ECO:0000313" key="8">
    <source>
        <dbReference type="Proteomes" id="UP001144256"/>
    </source>
</evidence>
<protein>
    <submittedName>
        <fullName evidence="7">2-hydroxyacid dehydrogenase</fullName>
    </submittedName>
</protein>
<reference evidence="7" key="1">
    <citation type="submission" date="2022-06" db="EMBL/GenBank/DDBJ databases">
        <title>Vallitalea longa sp. nov., an anaerobic bacterium isolated from marine sediment.</title>
        <authorList>
            <person name="Hirano S."/>
            <person name="Terahara T."/>
            <person name="Mori K."/>
            <person name="Hamada M."/>
            <person name="Matsumoto R."/>
            <person name="Kobayashi T."/>
        </authorList>
    </citation>
    <scope>NUCLEOTIDE SEQUENCE</scope>
    <source>
        <strain evidence="7">SH18-1</strain>
    </source>
</reference>
<feature type="domain" description="D-isomer specific 2-hydroxyacid dehydrogenase catalytic" evidence="5">
    <location>
        <begin position="17"/>
        <end position="317"/>
    </location>
</feature>
<evidence type="ECO:0000259" key="6">
    <source>
        <dbReference type="Pfam" id="PF02826"/>
    </source>
</evidence>
<dbReference type="PROSITE" id="PS00671">
    <property type="entry name" value="D_2_HYDROXYACID_DH_3"/>
    <property type="match status" value="1"/>
</dbReference>
<feature type="domain" description="D-isomer specific 2-hydroxyacid dehydrogenase NAD-binding" evidence="6">
    <location>
        <begin position="106"/>
        <end position="287"/>
    </location>
</feature>
<dbReference type="InterPro" id="IPR050418">
    <property type="entry name" value="D-iso_2-hydroxyacid_DH_PdxB"/>
</dbReference>
<accession>A0A9W5YFN9</accession>
<evidence type="ECO:0000259" key="5">
    <source>
        <dbReference type="Pfam" id="PF00389"/>
    </source>
</evidence>
<sequence>MKIVILDANTLGDDLDLSVYDDFGEVEVYGFTSKEQVVERIKDANVIITNKIVLDESNLKYARNLQLICLTATGTNNVDKNYTNAHGIVVSNVVGYSTESVVQHTFALLFYLYENLSYYDRYVKSGTYVGDSVFSHFENKYNEINGKTWGIIGLGTIGKRVADVASCFGCRMIYYSTSGNNHSTEYEKVNLDTLIRTSDIISIHAPLNENTDDLITYKEFINMKDTAVILNLGRGRIINENHLAKALKEELIAGAGIDVLEHEPINEGNPLLDIQDSGKLFITPHIAWASVEARQRVIIEIKENIASYIKGTPRNVVTK</sequence>
<dbReference type="InterPro" id="IPR006139">
    <property type="entry name" value="D-isomer_2_OHA_DH_cat_dom"/>
</dbReference>
<dbReference type="InterPro" id="IPR006140">
    <property type="entry name" value="D-isomer_DH_NAD-bd"/>
</dbReference>
<dbReference type="Gene3D" id="3.40.50.720">
    <property type="entry name" value="NAD(P)-binding Rossmann-like Domain"/>
    <property type="match status" value="2"/>
</dbReference>
<proteinExistence type="inferred from homology"/>
<keyword evidence="3" id="KW-0520">NAD</keyword>
<dbReference type="SUPFAM" id="SSF52283">
    <property type="entry name" value="Formate/glycerate dehydrogenase catalytic domain-like"/>
    <property type="match status" value="1"/>
</dbReference>
<dbReference type="RefSeq" id="WP_281817725.1">
    <property type="nucleotide sequence ID" value="NZ_BRLB01000013.1"/>
</dbReference>
<comment type="caution">
    <text evidence="7">The sequence shown here is derived from an EMBL/GenBank/DDBJ whole genome shotgun (WGS) entry which is preliminary data.</text>
</comment>
<evidence type="ECO:0000256" key="2">
    <source>
        <dbReference type="ARBA" id="ARBA00023002"/>
    </source>
</evidence>
<comment type="similarity">
    <text evidence="1 4">Belongs to the D-isomer specific 2-hydroxyacid dehydrogenase family.</text>
</comment>
<dbReference type="Pfam" id="PF00389">
    <property type="entry name" value="2-Hacid_dh"/>
    <property type="match status" value="1"/>
</dbReference>
<evidence type="ECO:0000256" key="1">
    <source>
        <dbReference type="ARBA" id="ARBA00005854"/>
    </source>
</evidence>
<dbReference type="NCBIfam" id="NF006263">
    <property type="entry name" value="PRK08410.1"/>
    <property type="match status" value="1"/>
</dbReference>
<evidence type="ECO:0000313" key="7">
    <source>
        <dbReference type="EMBL" id="GKX31059.1"/>
    </source>
</evidence>
<dbReference type="EMBL" id="BRLB01000013">
    <property type="protein sequence ID" value="GKX31059.1"/>
    <property type="molecule type" value="Genomic_DNA"/>
</dbReference>